<dbReference type="Proteomes" id="UP001319080">
    <property type="component" value="Unassembled WGS sequence"/>
</dbReference>
<proteinExistence type="predicted"/>
<dbReference type="EMBL" id="JAHESE010000033">
    <property type="protein sequence ID" value="MBT1711382.1"/>
    <property type="molecule type" value="Genomic_DNA"/>
</dbReference>
<organism evidence="2 3">
    <name type="scientific">Dawidia cretensis</name>
    <dbReference type="NCBI Taxonomy" id="2782350"/>
    <lineage>
        <taxon>Bacteria</taxon>
        <taxon>Pseudomonadati</taxon>
        <taxon>Bacteroidota</taxon>
        <taxon>Cytophagia</taxon>
        <taxon>Cytophagales</taxon>
        <taxon>Chryseotaleaceae</taxon>
        <taxon>Dawidia</taxon>
    </lineage>
</organism>
<keyword evidence="3" id="KW-1185">Reference proteome</keyword>
<dbReference type="PANTHER" id="PTHR38477">
    <property type="entry name" value="HYPOTHETICAL EXPORTED PROTEIN"/>
    <property type="match status" value="1"/>
</dbReference>
<reference evidence="2 3" key="1">
    <citation type="submission" date="2021-05" db="EMBL/GenBank/DDBJ databases">
        <title>A Polyphasic approach of four new species of the genus Ohtaekwangia: Ohtaekwangia histidinii sp. nov., Ohtaekwangia cretensis sp. nov., Ohtaekwangia indiensis sp. nov., Ohtaekwangia reichenbachii sp. nov. from diverse environment.</title>
        <authorList>
            <person name="Octaviana S."/>
        </authorList>
    </citation>
    <scope>NUCLEOTIDE SEQUENCE [LARGE SCALE GENOMIC DNA]</scope>
    <source>
        <strain evidence="2 3">PWU5</strain>
    </source>
</reference>
<sequence length="297" mass="33744">MKHTVLYFILGFLSLGNIFYTHAAPVPVAPDSVPALDMDAAPTKRFNLEDSLHSLYSTIGLAKYDLSYEAFRYGMIGYATLRHEGKLNDKNLFTIIDFTKPSTQKRFYTLDMSTLTVKFYTYVSHGRNTGENVAQSFSNTVHSNQSSLGFYVTAETYIGSKGYSLKLDGMDAGYNDNMRERAVVMHDADYVSESWIRRYGRLGRSQGCPALPKEISREVIDAIKGHTAIFAYYDDINYLTSSRYLKTYDALIQPEEMMARRQEPLAETFTGQLQKSLLPYTAPEAVAYQNRRYLRGN</sequence>
<name>A0AAP2E4D8_9BACT</name>
<protein>
    <submittedName>
        <fullName evidence="2">Murein L,D-transpeptidase catalytic domain family protein</fullName>
    </submittedName>
</protein>
<gene>
    <name evidence="2" type="ORF">KK062_24280</name>
</gene>
<comment type="caution">
    <text evidence="2">The sequence shown here is derived from an EMBL/GenBank/DDBJ whole genome shotgun (WGS) entry which is preliminary data.</text>
</comment>
<evidence type="ECO:0000256" key="1">
    <source>
        <dbReference type="SAM" id="SignalP"/>
    </source>
</evidence>
<dbReference type="PANTHER" id="PTHR38477:SF1">
    <property type="entry name" value="MUREIN L,D-TRANSPEPTIDASE CATALYTIC DOMAIN FAMILY PROTEIN"/>
    <property type="match status" value="1"/>
</dbReference>
<evidence type="ECO:0000313" key="2">
    <source>
        <dbReference type="EMBL" id="MBT1711382.1"/>
    </source>
</evidence>
<dbReference type="Pfam" id="PF13645">
    <property type="entry name" value="YkuD_2"/>
    <property type="match status" value="1"/>
</dbReference>
<dbReference type="AlphaFoldDB" id="A0AAP2E4D8"/>
<feature type="signal peptide" evidence="1">
    <location>
        <begin position="1"/>
        <end position="23"/>
    </location>
</feature>
<accession>A0AAP2E4D8</accession>
<evidence type="ECO:0000313" key="3">
    <source>
        <dbReference type="Proteomes" id="UP001319080"/>
    </source>
</evidence>
<dbReference type="InterPro" id="IPR032676">
    <property type="entry name" value="YkuD_2"/>
</dbReference>
<dbReference type="RefSeq" id="WP_254086959.1">
    <property type="nucleotide sequence ID" value="NZ_JAHESE010000033.1"/>
</dbReference>
<feature type="chain" id="PRO_5043010383" evidence="1">
    <location>
        <begin position="24"/>
        <end position="297"/>
    </location>
</feature>
<keyword evidence="1" id="KW-0732">Signal</keyword>